<dbReference type="Pfam" id="PF00881">
    <property type="entry name" value="Nitroreductase"/>
    <property type="match status" value="1"/>
</dbReference>
<evidence type="ECO:0000256" key="2">
    <source>
        <dbReference type="ARBA" id="ARBA00022857"/>
    </source>
</evidence>
<name>A0A1M5VCM2_9CLOT</name>
<sequence>MNIIESLNKRYSVKEFDATKKISDEDLSKIKDLLKLSPSSVNGQPWHFVIANTDEGKKKISKSTQGFFSFNDAKVLDAPQVVVFCARTDMDEEYLLHVLESEDADGRFTQEDFKNNQHMGRSTFVNIHRNDLKDLQHWIAKQVYLNMGNLLLGAAALGIDAVPMEGFDAKVLNEELGLIEKGYTAIGIVALGYRSANDFNADLPKSRLKEEEIITVI</sequence>
<evidence type="ECO:0000256" key="3">
    <source>
        <dbReference type="ARBA" id="ARBA00023002"/>
    </source>
</evidence>
<comment type="similarity">
    <text evidence="1">Belongs to the nitroreductase family.</text>
</comment>
<dbReference type="InterPro" id="IPR029479">
    <property type="entry name" value="Nitroreductase"/>
</dbReference>
<evidence type="ECO:0000313" key="6">
    <source>
        <dbReference type="Proteomes" id="UP000184447"/>
    </source>
</evidence>
<keyword evidence="3" id="KW-0560">Oxidoreductase</keyword>
<keyword evidence="2" id="KW-0521">NADP</keyword>
<evidence type="ECO:0000259" key="4">
    <source>
        <dbReference type="Pfam" id="PF00881"/>
    </source>
</evidence>
<keyword evidence="6" id="KW-1185">Reference proteome</keyword>
<dbReference type="InterPro" id="IPR000415">
    <property type="entry name" value="Nitroreductase-like"/>
</dbReference>
<dbReference type="STRING" id="1121316.SAMN02745207_02208"/>
<dbReference type="NCBIfam" id="NF008275">
    <property type="entry name" value="PRK11053.1"/>
    <property type="match status" value="1"/>
</dbReference>
<dbReference type="CDD" id="cd02149">
    <property type="entry name" value="NfsB-like"/>
    <property type="match status" value="1"/>
</dbReference>
<evidence type="ECO:0000256" key="1">
    <source>
        <dbReference type="ARBA" id="ARBA00007118"/>
    </source>
</evidence>
<dbReference type="PANTHER" id="PTHR43673">
    <property type="entry name" value="NAD(P)H NITROREDUCTASE YDGI-RELATED"/>
    <property type="match status" value="1"/>
</dbReference>
<protein>
    <submittedName>
        <fullName evidence="5">Nitroreductase / dihydropteridine reductase</fullName>
    </submittedName>
</protein>
<dbReference type="GO" id="GO:0016491">
    <property type="term" value="F:oxidoreductase activity"/>
    <property type="evidence" value="ECO:0007669"/>
    <property type="project" value="UniProtKB-KW"/>
</dbReference>
<dbReference type="EMBL" id="FQXM01000011">
    <property type="protein sequence ID" value="SHH72956.1"/>
    <property type="molecule type" value="Genomic_DNA"/>
</dbReference>
<dbReference type="RefSeq" id="WP_073338490.1">
    <property type="nucleotide sequence ID" value="NZ_FQXM01000011.1"/>
</dbReference>
<organism evidence="5 6">
    <name type="scientific">Clostridium grantii DSM 8605</name>
    <dbReference type="NCBI Taxonomy" id="1121316"/>
    <lineage>
        <taxon>Bacteria</taxon>
        <taxon>Bacillati</taxon>
        <taxon>Bacillota</taxon>
        <taxon>Clostridia</taxon>
        <taxon>Eubacteriales</taxon>
        <taxon>Clostridiaceae</taxon>
        <taxon>Clostridium</taxon>
    </lineage>
</organism>
<dbReference type="InterPro" id="IPR033878">
    <property type="entry name" value="NfsB-like"/>
</dbReference>
<gene>
    <name evidence="5" type="ORF">SAMN02745207_02208</name>
</gene>
<proteinExistence type="inferred from homology"/>
<dbReference type="Gene3D" id="3.40.109.10">
    <property type="entry name" value="NADH Oxidase"/>
    <property type="match status" value="1"/>
</dbReference>
<dbReference type="AlphaFoldDB" id="A0A1M5VCM2"/>
<reference evidence="5 6" key="1">
    <citation type="submission" date="2016-11" db="EMBL/GenBank/DDBJ databases">
        <authorList>
            <person name="Jaros S."/>
            <person name="Januszkiewicz K."/>
            <person name="Wedrychowicz H."/>
        </authorList>
    </citation>
    <scope>NUCLEOTIDE SEQUENCE [LARGE SCALE GENOMIC DNA]</scope>
    <source>
        <strain evidence="5 6">DSM 8605</strain>
    </source>
</reference>
<dbReference type="OrthoDB" id="9812105at2"/>
<feature type="domain" description="Nitroreductase" evidence="4">
    <location>
        <begin position="8"/>
        <end position="193"/>
    </location>
</feature>
<dbReference type="Proteomes" id="UP000184447">
    <property type="component" value="Unassembled WGS sequence"/>
</dbReference>
<accession>A0A1M5VCM2</accession>
<dbReference type="SUPFAM" id="SSF55469">
    <property type="entry name" value="FMN-dependent nitroreductase-like"/>
    <property type="match status" value="1"/>
</dbReference>
<evidence type="ECO:0000313" key="5">
    <source>
        <dbReference type="EMBL" id="SHH72956.1"/>
    </source>
</evidence>
<dbReference type="PANTHER" id="PTHR43673:SF10">
    <property type="entry name" value="NADH DEHYDROGENASE_NAD(P)H NITROREDUCTASE XCC3605-RELATED"/>
    <property type="match status" value="1"/>
</dbReference>